<dbReference type="AlphaFoldDB" id="A0A5C9T2S8"/>
<dbReference type="EMBL" id="VSGZ01000008">
    <property type="protein sequence ID" value="TXY93862.1"/>
    <property type="molecule type" value="Genomic_DNA"/>
</dbReference>
<dbReference type="Proteomes" id="UP000323583">
    <property type="component" value="Unassembled WGS sequence"/>
</dbReference>
<evidence type="ECO:0000313" key="1">
    <source>
        <dbReference type="EMBL" id="TXY93862.1"/>
    </source>
</evidence>
<dbReference type="RefSeq" id="WP_000677194.1">
    <property type="nucleotide sequence ID" value="NZ_VHOE01000040.1"/>
</dbReference>
<reference evidence="1 2" key="1">
    <citation type="submission" date="2019-06" db="EMBL/GenBank/DDBJ databases">
        <title>Vibrio cholerae phylogeny based on whole-genome sequencing reveals genetic diversity and population strucutre.</title>
        <authorList>
            <person name="Zhiqiu Y."/>
            <person name="Bin L."/>
            <person name="Lingyan J."/>
        </authorList>
    </citation>
    <scope>NUCLEOTIDE SEQUENCE [LARGE SCALE GENOMIC DNA]</scope>
    <source>
        <strain evidence="1 2">N2768</strain>
    </source>
</reference>
<gene>
    <name evidence="1" type="ORF">FXE67_02915</name>
</gene>
<organism evidence="1 2">
    <name type="scientific">Vibrio cholerae</name>
    <dbReference type="NCBI Taxonomy" id="666"/>
    <lineage>
        <taxon>Bacteria</taxon>
        <taxon>Pseudomonadati</taxon>
        <taxon>Pseudomonadota</taxon>
        <taxon>Gammaproteobacteria</taxon>
        <taxon>Vibrionales</taxon>
        <taxon>Vibrionaceae</taxon>
        <taxon>Vibrio</taxon>
    </lineage>
</organism>
<sequence length="384" mass="43795">MKGLFLGAGASVECGMPLVWSFTSILSKNILSRLDIKLFDFHGDEAIKKRFALVFQSDTMHYEEMVKHLENWKLEAKTPKEAQIVDGLISQVTECIQLLLLELQEKCLPRMKFRFENYFGLQALLEQQGRIEIFSLNHDLILEELCAYYDLGLKDGFYANREHGYKNLGEFRLITSKELSEQKLDFYEGNEKGVNLLKLHGSFDIFAIEDKKTYLKSVGNGGFGSFVSAIRNIESESLNVCQKMQVRGVNELFVNDSSGELQFLRRSLLSGGHKFKGKFEQIAPIALFDAFKNRINNVQELVVIGYGFGDEHVNEVMLKWLSDPKNQLTISNPYCDEIPDILKAHQAQVQIVKKGLTDYLLSIDPSKDQGEIMSEQIQIKLLNN</sequence>
<comment type="caution">
    <text evidence="1">The sequence shown here is derived from an EMBL/GenBank/DDBJ whole genome shotgun (WGS) entry which is preliminary data.</text>
</comment>
<evidence type="ECO:0008006" key="3">
    <source>
        <dbReference type="Google" id="ProtNLM"/>
    </source>
</evidence>
<accession>A0A5C9T2S8</accession>
<name>A0A5C9T2S8_VIBCL</name>
<protein>
    <recommendedName>
        <fullName evidence="3">SIR2-like domain-containing protein</fullName>
    </recommendedName>
</protein>
<proteinExistence type="predicted"/>
<evidence type="ECO:0000313" key="2">
    <source>
        <dbReference type="Proteomes" id="UP000323583"/>
    </source>
</evidence>